<reference evidence="1" key="1">
    <citation type="journal article" date="2021" name="Proc. Natl. Acad. Sci. U.S.A.">
        <title>A Catalog of Tens of Thousands of Viruses from Human Metagenomes Reveals Hidden Associations with Chronic Diseases.</title>
        <authorList>
            <person name="Tisza M.J."/>
            <person name="Buck C.B."/>
        </authorList>
    </citation>
    <scope>NUCLEOTIDE SEQUENCE</scope>
    <source>
        <strain evidence="1">CtRnx2</strain>
    </source>
</reference>
<dbReference type="EMBL" id="BK015724">
    <property type="protein sequence ID" value="DAE22042.1"/>
    <property type="molecule type" value="Genomic_DNA"/>
</dbReference>
<organism evidence="1">
    <name type="scientific">Podoviridae sp. ctRnx2</name>
    <dbReference type="NCBI Taxonomy" id="2826555"/>
    <lineage>
        <taxon>Viruses</taxon>
        <taxon>Duplodnaviria</taxon>
        <taxon>Heunggongvirae</taxon>
        <taxon>Uroviricota</taxon>
        <taxon>Caudoviricetes</taxon>
    </lineage>
</organism>
<protein>
    <submittedName>
        <fullName evidence="1">Uncharacterized protein</fullName>
    </submittedName>
</protein>
<sequence length="316" mass="32297">MAFSLSSIDPSSFGVGLQGPNICQGSQALPVALQGSQALSGVDGQALGQAPDSCRPGPCRAADAAPAIHQQVEIQAPVLADQDLQAVDAGGEGQLSVHCTLHCVGQCSHYSPPGFRCQGAIVAARSAVGSGVLEVLNEAGDGIGQGGDVQEDAFISLGLTRCRHRYQLCIIIGIQPPERPVCLSPLAGSGGAHGLKRTRTDLQQPPVRVVGLNLPVSGVGVVLFAGQLLSMVTSVRVGLPGTTQRRFMLTVRVAASFSHGAPGADGVNGVVLCHVVARGVRVLHLIGADVGAADNVVLLTHGFLQCGPFLGPLWSL</sequence>
<accession>A0A8S5QSW3</accession>
<name>A0A8S5QSW3_9CAUD</name>
<evidence type="ECO:0000313" key="1">
    <source>
        <dbReference type="EMBL" id="DAE22042.1"/>
    </source>
</evidence>
<proteinExistence type="predicted"/>